<dbReference type="EMBL" id="CP133721">
    <property type="protein sequence ID" value="WMW78167.1"/>
    <property type="molecule type" value="Genomic_DNA"/>
</dbReference>
<dbReference type="RefSeq" id="WP_309532486.1">
    <property type="nucleotide sequence ID" value="NZ_CP133721.1"/>
</dbReference>
<evidence type="ECO:0000313" key="2">
    <source>
        <dbReference type="Proteomes" id="UP001180481"/>
    </source>
</evidence>
<gene>
    <name evidence="1" type="ORF">RF683_01630</name>
</gene>
<dbReference type="InterPro" id="IPR036913">
    <property type="entry name" value="YegP-like_sf"/>
</dbReference>
<reference evidence="1" key="1">
    <citation type="submission" date="2023-09" db="EMBL/GenBank/DDBJ databases">
        <title>Flavobacterium sp. 20NA77.7 isolated from freshwater.</title>
        <authorList>
            <person name="Le V."/>
            <person name="Ko S.-R."/>
            <person name="Ahn C.-Y."/>
            <person name="Oh H.-M."/>
        </authorList>
    </citation>
    <scope>NUCLEOTIDE SEQUENCE</scope>
    <source>
        <strain evidence="1">20NA77.7</strain>
    </source>
</reference>
<evidence type="ECO:0000313" key="1">
    <source>
        <dbReference type="EMBL" id="WMW78167.1"/>
    </source>
</evidence>
<accession>A0ABY9RAA5</accession>
<keyword evidence="2" id="KW-1185">Reference proteome</keyword>
<dbReference type="Gene3D" id="2.30.29.80">
    <property type="match status" value="1"/>
</dbReference>
<organism evidence="1 2">
    <name type="scientific">Flavobacterium nakdongensis</name>
    <dbReference type="NCBI Taxonomy" id="3073563"/>
    <lineage>
        <taxon>Bacteria</taxon>
        <taxon>Pseudomonadati</taxon>
        <taxon>Bacteroidota</taxon>
        <taxon>Flavobacteriia</taxon>
        <taxon>Flavobacteriales</taxon>
        <taxon>Flavobacteriaceae</taxon>
        <taxon>Flavobacterium</taxon>
    </lineage>
</organism>
<sequence length="121" mass="14088">MGTYVISKRLNGMYKYEFTSRKGKTIYTSNDFELRFECEAEIEAIKENVEELIFLRFKSPKGKYYFKIILNKKEVAKSRLYTTQLLMQKGIDEILRSAILSEILDFSSSDTIFPPAEAIFG</sequence>
<dbReference type="Proteomes" id="UP001180481">
    <property type="component" value="Chromosome"/>
</dbReference>
<dbReference type="SUPFAM" id="SSF160113">
    <property type="entry name" value="YegP-like"/>
    <property type="match status" value="2"/>
</dbReference>
<protein>
    <submittedName>
        <fullName evidence="1">DUF1508 domain-containing protein</fullName>
    </submittedName>
</protein>
<name>A0ABY9RAA5_9FLAO</name>
<proteinExistence type="predicted"/>